<dbReference type="Proteomes" id="UP000054304">
    <property type="component" value="Unassembled WGS sequence"/>
</dbReference>
<dbReference type="HOGENOM" id="CLU_117800_1_0_1"/>
<dbReference type="GeneID" id="34684217"/>
<dbReference type="RefSeq" id="XP_022627049.1">
    <property type="nucleotide sequence ID" value="XM_022773533.1"/>
</dbReference>
<organism evidence="1 2">
    <name type="scientific">Lachancea lanzarotensis</name>
    <dbReference type="NCBI Taxonomy" id="1245769"/>
    <lineage>
        <taxon>Eukaryota</taxon>
        <taxon>Fungi</taxon>
        <taxon>Dikarya</taxon>
        <taxon>Ascomycota</taxon>
        <taxon>Saccharomycotina</taxon>
        <taxon>Saccharomycetes</taxon>
        <taxon>Saccharomycetales</taxon>
        <taxon>Saccharomycetaceae</taxon>
        <taxon>Lachancea</taxon>
    </lineage>
</organism>
<dbReference type="GO" id="GO:0006289">
    <property type="term" value="P:nucleotide-excision repair"/>
    <property type="evidence" value="ECO:0007669"/>
    <property type="project" value="EnsemblFungi"/>
</dbReference>
<keyword evidence="2" id="KW-1185">Reference proteome</keyword>
<gene>
    <name evidence="1" type="ORF">LALA0_S02e00144g</name>
</gene>
<evidence type="ECO:0000313" key="1">
    <source>
        <dbReference type="EMBL" id="CEP60810.1"/>
    </source>
</evidence>
<protein>
    <submittedName>
        <fullName evidence="1">LALA0S02e00144g1_1</fullName>
    </submittedName>
</protein>
<name>A0A0C7N5V3_9SACH</name>
<sequence length="177" mass="20192">MSKKRSQKAYNDVIEFMNPKIPPDIEDEILGAFATYSIESDMTSQNLPDFYNDLQMPREFTKMLNVQNVCIEDTNIVSFDKLLKNTFHLLIFMNNAEVIDTQWSMLVVACGRDKQFPTVALRNHVLSIKDLQKIANGINMDNGALLDMLSCATSGKRVYLTWLDFSFVLGKLGHLVF</sequence>
<reference evidence="1 2" key="1">
    <citation type="submission" date="2014-12" db="EMBL/GenBank/DDBJ databases">
        <authorList>
            <person name="Neuveglise Cecile"/>
        </authorList>
    </citation>
    <scope>NUCLEOTIDE SEQUENCE [LARGE SCALE GENOMIC DNA]</scope>
    <source>
        <strain evidence="1 2">CBS 12615</strain>
    </source>
</reference>
<dbReference type="STRING" id="1245769.A0A0C7N5V3"/>
<dbReference type="EMBL" id="LN736361">
    <property type="protein sequence ID" value="CEP60810.1"/>
    <property type="molecule type" value="Genomic_DNA"/>
</dbReference>
<dbReference type="OrthoDB" id="4085867at2759"/>
<proteinExistence type="predicted"/>
<dbReference type="Pfam" id="PF08730">
    <property type="entry name" value="Rad33"/>
    <property type="match status" value="1"/>
</dbReference>
<accession>A0A0C7N5V3</accession>
<dbReference type="InterPro" id="IPR014841">
    <property type="entry name" value="Rad33"/>
</dbReference>
<dbReference type="AlphaFoldDB" id="A0A0C7N5V3"/>
<evidence type="ECO:0000313" key="2">
    <source>
        <dbReference type="Proteomes" id="UP000054304"/>
    </source>
</evidence>